<keyword evidence="2" id="KW-1185">Reference proteome</keyword>
<reference evidence="1 2" key="1">
    <citation type="journal article" date="2020" name="Phytopathology">
        <title>Genome Sequence Resources of Colletotrichum truncatum, C. plurivorum, C. musicola, and C. sojae: Four Species Pathogenic to Soybean (Glycine max).</title>
        <authorList>
            <person name="Rogerio F."/>
            <person name="Boufleur T.R."/>
            <person name="Ciampi-Guillardi M."/>
            <person name="Sukno S.A."/>
            <person name="Thon M.R."/>
            <person name="Massola Junior N.S."/>
            <person name="Baroncelli R."/>
        </authorList>
    </citation>
    <scope>NUCLEOTIDE SEQUENCE [LARGE SCALE GENOMIC DNA]</scope>
    <source>
        <strain evidence="1 2">CMES1059</strain>
    </source>
</reference>
<evidence type="ECO:0000313" key="2">
    <source>
        <dbReference type="Proteomes" id="UP000805649"/>
    </source>
</evidence>
<organism evidence="1 2">
    <name type="scientific">Colletotrichum truncatum</name>
    <name type="common">Anthracnose fungus</name>
    <name type="synonym">Colletotrichum capsici</name>
    <dbReference type="NCBI Taxonomy" id="5467"/>
    <lineage>
        <taxon>Eukaryota</taxon>
        <taxon>Fungi</taxon>
        <taxon>Dikarya</taxon>
        <taxon>Ascomycota</taxon>
        <taxon>Pezizomycotina</taxon>
        <taxon>Sordariomycetes</taxon>
        <taxon>Hypocreomycetidae</taxon>
        <taxon>Glomerellales</taxon>
        <taxon>Glomerellaceae</taxon>
        <taxon>Colletotrichum</taxon>
        <taxon>Colletotrichum truncatum species complex</taxon>
    </lineage>
</organism>
<evidence type="ECO:0000313" key="1">
    <source>
        <dbReference type="EMBL" id="KAL0935043.1"/>
    </source>
</evidence>
<name>A0ACC3YSX1_COLTU</name>
<comment type="caution">
    <text evidence="1">The sequence shown here is derived from an EMBL/GenBank/DDBJ whole genome shotgun (WGS) entry which is preliminary data.</text>
</comment>
<gene>
    <name evidence="1" type="ORF">CTRU02_209634</name>
</gene>
<sequence>MTERRDHDISHIKTEPGIRLVGLMRPIQLPYAFRYLRRSHGAQYELP</sequence>
<dbReference type="EMBL" id="VUJX02000006">
    <property type="protein sequence ID" value="KAL0935043.1"/>
    <property type="molecule type" value="Genomic_DNA"/>
</dbReference>
<accession>A0ACC3YSX1</accession>
<dbReference type="Proteomes" id="UP000805649">
    <property type="component" value="Unassembled WGS sequence"/>
</dbReference>
<proteinExistence type="predicted"/>
<protein>
    <submittedName>
        <fullName evidence="1">Uncharacterized protein</fullName>
    </submittedName>
</protein>